<dbReference type="RefSeq" id="WP_166380883.1">
    <property type="nucleotide sequence ID" value="NZ_BAAATT010000030.1"/>
</dbReference>
<accession>A0A8J3PGV9</accession>
<dbReference type="Proteomes" id="UP000660339">
    <property type="component" value="Unassembled WGS sequence"/>
</dbReference>
<evidence type="ECO:0000313" key="3">
    <source>
        <dbReference type="Proteomes" id="UP000660339"/>
    </source>
</evidence>
<feature type="region of interest" description="Disordered" evidence="1">
    <location>
        <begin position="187"/>
        <end position="207"/>
    </location>
</feature>
<feature type="compositionally biased region" description="Basic residues" evidence="1">
    <location>
        <begin position="18"/>
        <end position="28"/>
    </location>
</feature>
<feature type="compositionally biased region" description="Basic and acidic residues" evidence="1">
    <location>
        <begin position="1"/>
        <end position="17"/>
    </location>
</feature>
<gene>
    <name evidence="2" type="ORF">Cme02nite_55230</name>
</gene>
<comment type="caution">
    <text evidence="2">The sequence shown here is derived from an EMBL/GenBank/DDBJ whole genome shotgun (WGS) entry which is preliminary data.</text>
</comment>
<reference evidence="2" key="1">
    <citation type="submission" date="2021-01" db="EMBL/GenBank/DDBJ databases">
        <title>Whole genome shotgun sequence of Catellatospora methionotrophica NBRC 14553.</title>
        <authorList>
            <person name="Komaki H."/>
            <person name="Tamura T."/>
        </authorList>
    </citation>
    <scope>NUCLEOTIDE SEQUENCE</scope>
    <source>
        <strain evidence="2">NBRC 14553</strain>
    </source>
</reference>
<dbReference type="AlphaFoldDB" id="A0A8J3PGV9"/>
<sequence length="315" mass="32459">MNRPGPHDAPRRDDLPFLRRRSRPKKVVTRQSAPAGPAAPVAAPAARAGLAPPTPAPSTGPAGWSSALDLSAPATPAASAAPLSPASAGQSLDLSTPPSPTAAAAGRTGSVTAAQQTGPAASRVPPAARAWSGTHTILTPRAPTVTLTRLQTGVGSLTFTAMCSDLVGDLRLGCAYQLRSGHTSTLLDADGAGSAPKGSPRPVITGKRDRHAQLSIDLRQCRQIERLIIFGYSPSATELSWGGALVVSTQGHAKIELPIDAAPSRGVCVFLSLYNVRGEFVLRSEMDAVSASVRDACLAYGFDRISWLDANTPVG</sequence>
<name>A0A8J3PGV9_9ACTN</name>
<organism evidence="2 3">
    <name type="scientific">Catellatospora methionotrophica</name>
    <dbReference type="NCBI Taxonomy" id="121620"/>
    <lineage>
        <taxon>Bacteria</taxon>
        <taxon>Bacillati</taxon>
        <taxon>Actinomycetota</taxon>
        <taxon>Actinomycetes</taxon>
        <taxon>Micromonosporales</taxon>
        <taxon>Micromonosporaceae</taxon>
        <taxon>Catellatospora</taxon>
    </lineage>
</organism>
<evidence type="ECO:0000256" key="1">
    <source>
        <dbReference type="SAM" id="MobiDB-lite"/>
    </source>
</evidence>
<proteinExistence type="predicted"/>
<feature type="region of interest" description="Disordered" evidence="1">
    <location>
        <begin position="1"/>
        <end position="128"/>
    </location>
</feature>
<protein>
    <submittedName>
        <fullName evidence="2">Uncharacterized protein</fullName>
    </submittedName>
</protein>
<evidence type="ECO:0000313" key="2">
    <source>
        <dbReference type="EMBL" id="GIG17191.1"/>
    </source>
</evidence>
<feature type="compositionally biased region" description="Low complexity" evidence="1">
    <location>
        <begin position="59"/>
        <end position="110"/>
    </location>
</feature>
<keyword evidence="3" id="KW-1185">Reference proteome</keyword>
<feature type="compositionally biased region" description="Low complexity" evidence="1">
    <location>
        <begin position="33"/>
        <end position="51"/>
    </location>
</feature>
<feature type="compositionally biased region" description="Low complexity" evidence="1">
    <location>
        <begin position="119"/>
        <end position="128"/>
    </location>
</feature>
<dbReference type="EMBL" id="BONJ01000030">
    <property type="protein sequence ID" value="GIG17191.1"/>
    <property type="molecule type" value="Genomic_DNA"/>
</dbReference>